<dbReference type="Pfam" id="PF04453">
    <property type="entry name" value="LptD"/>
    <property type="match status" value="1"/>
</dbReference>
<accession>A0A0P7EB00</accession>
<evidence type="ECO:0000259" key="6">
    <source>
        <dbReference type="Pfam" id="PF04453"/>
    </source>
</evidence>
<dbReference type="PANTHER" id="PTHR30189:SF1">
    <property type="entry name" value="LPS-ASSEMBLY PROTEIN LPTD"/>
    <property type="match status" value="1"/>
</dbReference>
<dbReference type="InterPro" id="IPR050218">
    <property type="entry name" value="LptD"/>
</dbReference>
<dbReference type="HAMAP" id="MF_01411">
    <property type="entry name" value="LPS_assembly_LptD"/>
    <property type="match status" value="1"/>
</dbReference>
<dbReference type="InterPro" id="IPR005653">
    <property type="entry name" value="OstA-like_N"/>
</dbReference>
<feature type="domain" description="Organic solvent tolerance-like N-terminal" evidence="5">
    <location>
        <begin position="50"/>
        <end position="180"/>
    </location>
</feature>
<feature type="signal peptide" evidence="4">
    <location>
        <begin position="1"/>
        <end position="19"/>
    </location>
</feature>
<dbReference type="GO" id="GO:1990351">
    <property type="term" value="C:transporter complex"/>
    <property type="evidence" value="ECO:0007669"/>
    <property type="project" value="TreeGrafter"/>
</dbReference>
<dbReference type="RefSeq" id="WP_054551000.1">
    <property type="nucleotide sequence ID" value="NZ_LJTC01000001.1"/>
</dbReference>
<dbReference type="PATRIC" id="fig|570156.3.peg.36"/>
<proteinExistence type="inferred from homology"/>
<gene>
    <name evidence="4" type="primary">lptD</name>
    <name evidence="7" type="ORF">AOG27_00190</name>
</gene>
<comment type="function">
    <text evidence="4">Together with LptE, is involved in the assembly of lipopolysaccharide (LPS) at the surface of the outer membrane.</text>
</comment>
<dbReference type="GO" id="GO:0015920">
    <property type="term" value="P:lipopolysaccharide transport"/>
    <property type="evidence" value="ECO:0007669"/>
    <property type="project" value="InterPro"/>
</dbReference>
<comment type="caution">
    <text evidence="7">The sequence shown here is derived from an EMBL/GenBank/DDBJ whole genome shotgun (WGS) entry which is preliminary data.</text>
</comment>
<comment type="caution">
    <text evidence="4">Lacks conserved residue(s) required for the propagation of feature annotation.</text>
</comment>
<keyword evidence="1 4" id="KW-0732">Signal</keyword>
<evidence type="ECO:0000313" key="7">
    <source>
        <dbReference type="EMBL" id="KPM85249.1"/>
    </source>
</evidence>
<dbReference type="GO" id="GO:0009279">
    <property type="term" value="C:cell outer membrane"/>
    <property type="evidence" value="ECO:0007669"/>
    <property type="project" value="UniProtKB-SubCell"/>
</dbReference>
<dbReference type="Proteomes" id="UP000050378">
    <property type="component" value="Unassembled WGS sequence"/>
</dbReference>
<comment type="similarity">
    <text evidence="4">Belongs to the LptD family.</text>
</comment>
<dbReference type="AlphaFoldDB" id="A0A0P7EB00"/>
<dbReference type="STRING" id="570156.AOG27_00190"/>
<feature type="chain" id="PRO_5008993088" description="LPS-assembly protein LptD" evidence="4">
    <location>
        <begin position="20"/>
        <end position="748"/>
    </location>
</feature>
<keyword evidence="2 4" id="KW-0472">Membrane</keyword>
<evidence type="ECO:0000313" key="8">
    <source>
        <dbReference type="Proteomes" id="UP000050378"/>
    </source>
</evidence>
<evidence type="ECO:0000256" key="1">
    <source>
        <dbReference type="ARBA" id="ARBA00022729"/>
    </source>
</evidence>
<dbReference type="Pfam" id="PF03968">
    <property type="entry name" value="LptD_N"/>
    <property type="match status" value="1"/>
</dbReference>
<organism evidence="7 8">
    <name type="scientific">Pseudoalteromonas lipolytica</name>
    <dbReference type="NCBI Taxonomy" id="570156"/>
    <lineage>
        <taxon>Bacteria</taxon>
        <taxon>Pseudomonadati</taxon>
        <taxon>Pseudomonadota</taxon>
        <taxon>Gammaproteobacteria</taxon>
        <taxon>Alteromonadales</taxon>
        <taxon>Pseudoalteromonadaceae</taxon>
        <taxon>Pseudoalteromonas</taxon>
    </lineage>
</organism>
<protein>
    <recommendedName>
        <fullName evidence="4">LPS-assembly protein LptD</fullName>
    </recommendedName>
</protein>
<feature type="domain" description="LptD C-terminal" evidence="6">
    <location>
        <begin position="288"/>
        <end position="654"/>
    </location>
</feature>
<evidence type="ECO:0000259" key="5">
    <source>
        <dbReference type="Pfam" id="PF03968"/>
    </source>
</evidence>
<comment type="subcellular location">
    <subcellularLocation>
        <location evidence="4">Cell outer membrane</location>
    </subcellularLocation>
</comment>
<dbReference type="OrthoDB" id="9760225at2"/>
<evidence type="ECO:0000256" key="4">
    <source>
        <dbReference type="HAMAP-Rule" id="MF_01411"/>
    </source>
</evidence>
<comment type="subunit">
    <text evidence="4">Component of the lipopolysaccharide transport and assembly complex. Interacts with LptE and LptA.</text>
</comment>
<dbReference type="InterPro" id="IPR020889">
    <property type="entry name" value="LipoPS_assembly_LptD"/>
</dbReference>
<sequence length="748" mass="84930" precursor="true">MSKTWGIMMLSVLSAPSFAETELAHNFCGTSMQTRAWQPLPGLELNTIDIKSDDIELLGTQSAEFTGNVDINTLTMNLSAQSALIDKQRGLLNATGPIVYRDKVSQINSSGLNADLNNSELSLLGADYKFTDQLGHGGAEKLTVNESGLNLMNASFTTCPGETPVWAIEADEIDLSREEGWGETHNTVLRVFDTPVLYVPYFTFPLDDRRKSGLLTPNFSSSGRYGIETITPYYWNIAPNYDATITPRYMSKRGLQMIGEFRYLTEQNNGLVAVEYLDKDDEEPNVDSRYLFHWQQQSYLGENWRANIDITNVSDDNYLTDLNSGYATRTDTQLYRTGSLTHLGDTWRTNIKLQSFEVLGDHRESYAALPQISFSQTDAYDFYGIDLTLDGELSYFTNDEAVIDEASRVHIEPKASFGYQEYAWSFLSEFSLLHTEYNQHGDLAGTEFDENVTRTLPKVRLYSQLNFERDTAFFFKDGIQTLEPQIQYLYTPNKDQSNIGLYDTAKLQDDFFGLFRDRRFSSIDRIATANQFTLGATTRLFSSENEEVFNFSAGQIFYLSNDAKPTSQGIDSDTNYNALFAAQTMLHWHRRWYLSGGIQYDTDGKEIIQSNITLDYKGDDKQLVQLNHRYANDVSGNTIEQVGLFTSIPLSEDWQFVGSYHRDLESGRSIEVFSGLQYESCCWAFQITGRRQIETDLNQAIGQEQATFDTSIGFNIVLKGLGSKSRYDAQKLLQQGIFGYRRPYFLNN</sequence>
<dbReference type="EMBL" id="LJTC01000001">
    <property type="protein sequence ID" value="KPM85249.1"/>
    <property type="molecule type" value="Genomic_DNA"/>
</dbReference>
<evidence type="ECO:0000256" key="3">
    <source>
        <dbReference type="ARBA" id="ARBA00023237"/>
    </source>
</evidence>
<evidence type="ECO:0000256" key="2">
    <source>
        <dbReference type="ARBA" id="ARBA00023136"/>
    </source>
</evidence>
<dbReference type="PANTHER" id="PTHR30189">
    <property type="entry name" value="LPS-ASSEMBLY PROTEIN"/>
    <property type="match status" value="1"/>
</dbReference>
<dbReference type="GO" id="GO:0043165">
    <property type="term" value="P:Gram-negative-bacterium-type cell outer membrane assembly"/>
    <property type="evidence" value="ECO:0007669"/>
    <property type="project" value="UniProtKB-UniRule"/>
</dbReference>
<keyword evidence="3 4" id="KW-0998">Cell outer membrane</keyword>
<dbReference type="InterPro" id="IPR007543">
    <property type="entry name" value="LptD_C"/>
</dbReference>
<reference evidence="7 8" key="1">
    <citation type="submission" date="2015-09" db="EMBL/GenBank/DDBJ databases">
        <title>Draft Genome Sequence of Pseudoalteromonas lipolytica UCD-48B.</title>
        <authorList>
            <person name="Krusor M."/>
            <person name="Coil D.A."/>
            <person name="Lang J.M."/>
            <person name="Eisen J.A."/>
            <person name="Alexiev A."/>
        </authorList>
    </citation>
    <scope>NUCLEOTIDE SEQUENCE [LARGE SCALE GENOMIC DNA]</scope>
    <source>
        <strain evidence="7 8">UCD-48B</strain>
    </source>
</reference>
<name>A0A0P7EB00_9GAMM</name>